<feature type="region of interest" description="Disordered" evidence="1">
    <location>
        <begin position="1"/>
        <end position="28"/>
    </location>
</feature>
<organism evidence="2 3">
    <name type="scientific">Aureibacter tunicatorum</name>
    <dbReference type="NCBI Taxonomy" id="866807"/>
    <lineage>
        <taxon>Bacteria</taxon>
        <taxon>Pseudomonadati</taxon>
        <taxon>Bacteroidota</taxon>
        <taxon>Cytophagia</taxon>
        <taxon>Cytophagales</taxon>
        <taxon>Persicobacteraceae</taxon>
        <taxon>Aureibacter</taxon>
    </lineage>
</organism>
<reference evidence="2" key="1">
    <citation type="submission" date="2023-07" db="EMBL/GenBank/DDBJ databases">
        <title>Genomic Encyclopedia of Type Strains, Phase IV (KMG-IV): sequencing the most valuable type-strain genomes for metagenomic binning, comparative biology and taxonomic classification.</title>
        <authorList>
            <person name="Goeker M."/>
        </authorList>
    </citation>
    <scope>NUCLEOTIDE SEQUENCE</scope>
    <source>
        <strain evidence="2">DSM 26174</strain>
    </source>
</reference>
<dbReference type="Proteomes" id="UP001185092">
    <property type="component" value="Unassembled WGS sequence"/>
</dbReference>
<accession>A0AAE4BQW5</accession>
<dbReference type="EMBL" id="JAVDQD010000001">
    <property type="protein sequence ID" value="MDR6237160.1"/>
    <property type="molecule type" value="Genomic_DNA"/>
</dbReference>
<feature type="region of interest" description="Disordered" evidence="1">
    <location>
        <begin position="208"/>
        <end position="232"/>
    </location>
</feature>
<evidence type="ECO:0000313" key="2">
    <source>
        <dbReference type="EMBL" id="MDR6237160.1"/>
    </source>
</evidence>
<evidence type="ECO:0000256" key="1">
    <source>
        <dbReference type="SAM" id="MobiDB-lite"/>
    </source>
</evidence>
<feature type="compositionally biased region" description="Basic and acidic residues" evidence="1">
    <location>
        <begin position="12"/>
        <end position="21"/>
    </location>
</feature>
<feature type="compositionally biased region" description="Basic residues" evidence="1">
    <location>
        <begin position="1"/>
        <end position="11"/>
    </location>
</feature>
<dbReference type="RefSeq" id="WP_309936603.1">
    <property type="nucleotide sequence ID" value="NZ_AP025305.1"/>
</dbReference>
<keyword evidence="3" id="KW-1185">Reference proteome</keyword>
<name>A0AAE4BQW5_9BACT</name>
<comment type="caution">
    <text evidence="2">The sequence shown here is derived from an EMBL/GenBank/DDBJ whole genome shotgun (WGS) entry which is preliminary data.</text>
</comment>
<dbReference type="AlphaFoldDB" id="A0AAE4BQW5"/>
<feature type="compositionally biased region" description="Basic and acidic residues" evidence="1">
    <location>
        <begin position="216"/>
        <end position="227"/>
    </location>
</feature>
<sequence length="461" mass="53555">MYTFHQGKKSKKENQRGRGESDLSQTPVMLQRQADHEAVFGRKGIVQRAVGFEIENGKYRIFKDREVMRDYTSGLWEGVYLDESEVHYVPFRKGEVLLEGDGFTMQVDISHPAKIPYMEIVTDPFPETTHGYESLTKTMSILENMMEYIRKYGFCRTYLSSLKRFGSVPEQWEEVVIWSRGYPAGSFQMTAGIKLSQVSQLMEDLGFQQESETPEMTERKKNGRDSLMKPSEGFEDDLLTKYRRQLMLKEVAEVVEGMKNEYPVLENNDLCGLIKLIGHYLISAHGVVYSYPKNFSSLLLRTDFAAMFESLPSLLKRYLRNHNQIIWMTVVDEMNRRLGLDGIHTRLFRYGVYRGMPLSHRNILGSLSKRDWLENIPQGRDLLTSEHFSNRQRAYELESLGSYGDKMDMVGEEQNKKAPIIEFRNLRDTMSFKKWKSFAQECFRYVAAVNNGTGEKFGERS</sequence>
<protein>
    <submittedName>
        <fullName evidence="2">Uncharacterized protein</fullName>
    </submittedName>
</protein>
<evidence type="ECO:0000313" key="3">
    <source>
        <dbReference type="Proteomes" id="UP001185092"/>
    </source>
</evidence>
<gene>
    <name evidence="2" type="ORF">HNQ88_000136</name>
</gene>
<proteinExistence type="predicted"/>